<dbReference type="InParanoid" id="A0A2K1JMY7"/>
<name>A0A2K1JMY7_PHYPA</name>
<evidence type="ECO:0000313" key="2">
    <source>
        <dbReference type="EnsemblPlants" id="PAC:32931594.CDS.1"/>
    </source>
</evidence>
<organism evidence="1">
    <name type="scientific">Physcomitrium patens</name>
    <name type="common">Spreading-leaved earth moss</name>
    <name type="synonym">Physcomitrella patens</name>
    <dbReference type="NCBI Taxonomy" id="3218"/>
    <lineage>
        <taxon>Eukaryota</taxon>
        <taxon>Viridiplantae</taxon>
        <taxon>Streptophyta</taxon>
        <taxon>Embryophyta</taxon>
        <taxon>Bryophyta</taxon>
        <taxon>Bryophytina</taxon>
        <taxon>Bryopsida</taxon>
        <taxon>Funariidae</taxon>
        <taxon>Funariales</taxon>
        <taxon>Funariaceae</taxon>
        <taxon>Physcomitrium</taxon>
    </lineage>
</organism>
<protein>
    <submittedName>
        <fullName evidence="1 2">Uncharacterized protein</fullName>
    </submittedName>
</protein>
<gene>
    <name evidence="1" type="ORF">PHYPA_017736</name>
</gene>
<reference evidence="1 3" key="2">
    <citation type="journal article" date="2018" name="Plant J.">
        <title>The Physcomitrella patens chromosome-scale assembly reveals moss genome structure and evolution.</title>
        <authorList>
            <person name="Lang D."/>
            <person name="Ullrich K.K."/>
            <person name="Murat F."/>
            <person name="Fuchs J."/>
            <person name="Jenkins J."/>
            <person name="Haas F.B."/>
            <person name="Piednoel M."/>
            <person name="Gundlach H."/>
            <person name="Van Bel M."/>
            <person name="Meyberg R."/>
            <person name="Vives C."/>
            <person name="Morata J."/>
            <person name="Symeonidi A."/>
            <person name="Hiss M."/>
            <person name="Muchero W."/>
            <person name="Kamisugi Y."/>
            <person name="Saleh O."/>
            <person name="Blanc G."/>
            <person name="Decker E.L."/>
            <person name="van Gessel N."/>
            <person name="Grimwood J."/>
            <person name="Hayes R.D."/>
            <person name="Graham S.W."/>
            <person name="Gunter L.E."/>
            <person name="McDaniel S.F."/>
            <person name="Hoernstein S.N.W."/>
            <person name="Larsson A."/>
            <person name="Li F.W."/>
            <person name="Perroud P.F."/>
            <person name="Phillips J."/>
            <person name="Ranjan P."/>
            <person name="Rokshar D.S."/>
            <person name="Rothfels C.J."/>
            <person name="Schneider L."/>
            <person name="Shu S."/>
            <person name="Stevenson D.W."/>
            <person name="Thummler F."/>
            <person name="Tillich M."/>
            <person name="Villarreal Aguilar J.C."/>
            <person name="Widiez T."/>
            <person name="Wong G.K."/>
            <person name="Wymore A."/>
            <person name="Zhang Y."/>
            <person name="Zimmer A.D."/>
            <person name="Quatrano R.S."/>
            <person name="Mayer K.F.X."/>
            <person name="Goodstein D."/>
            <person name="Casacuberta J.M."/>
            <person name="Vandepoele K."/>
            <person name="Reski R."/>
            <person name="Cuming A.C."/>
            <person name="Tuskan G.A."/>
            <person name="Maumus F."/>
            <person name="Salse J."/>
            <person name="Schmutz J."/>
            <person name="Rensing S.A."/>
        </authorList>
    </citation>
    <scope>NUCLEOTIDE SEQUENCE [LARGE SCALE GENOMIC DNA]</scope>
    <source>
        <strain evidence="2 3">cv. Gransden 2004</strain>
    </source>
</reference>
<dbReference type="Proteomes" id="UP000006727">
    <property type="component" value="Chromosome 13"/>
</dbReference>
<reference evidence="2" key="3">
    <citation type="submission" date="2020-12" db="UniProtKB">
        <authorList>
            <consortium name="EnsemblPlants"/>
        </authorList>
    </citation>
    <scope>IDENTIFICATION</scope>
</reference>
<evidence type="ECO:0000313" key="1">
    <source>
        <dbReference type="EMBL" id="PNR42904.1"/>
    </source>
</evidence>
<reference evidence="1 3" key="1">
    <citation type="journal article" date="2008" name="Science">
        <title>The Physcomitrella genome reveals evolutionary insights into the conquest of land by plants.</title>
        <authorList>
            <person name="Rensing S."/>
            <person name="Lang D."/>
            <person name="Zimmer A."/>
            <person name="Terry A."/>
            <person name="Salamov A."/>
            <person name="Shapiro H."/>
            <person name="Nishiyama T."/>
            <person name="Perroud P.-F."/>
            <person name="Lindquist E."/>
            <person name="Kamisugi Y."/>
            <person name="Tanahashi T."/>
            <person name="Sakakibara K."/>
            <person name="Fujita T."/>
            <person name="Oishi K."/>
            <person name="Shin-I T."/>
            <person name="Kuroki Y."/>
            <person name="Toyoda A."/>
            <person name="Suzuki Y."/>
            <person name="Hashimoto A."/>
            <person name="Yamaguchi K."/>
            <person name="Sugano A."/>
            <person name="Kohara Y."/>
            <person name="Fujiyama A."/>
            <person name="Anterola A."/>
            <person name="Aoki S."/>
            <person name="Ashton N."/>
            <person name="Barbazuk W.B."/>
            <person name="Barker E."/>
            <person name="Bennetzen J."/>
            <person name="Bezanilla M."/>
            <person name="Blankenship R."/>
            <person name="Cho S.H."/>
            <person name="Dutcher S."/>
            <person name="Estelle M."/>
            <person name="Fawcett J.A."/>
            <person name="Gundlach H."/>
            <person name="Hanada K."/>
            <person name="Heyl A."/>
            <person name="Hicks K.A."/>
            <person name="Hugh J."/>
            <person name="Lohr M."/>
            <person name="Mayer K."/>
            <person name="Melkozernov A."/>
            <person name="Murata T."/>
            <person name="Nelson D."/>
            <person name="Pils B."/>
            <person name="Prigge M."/>
            <person name="Reiss B."/>
            <person name="Renner T."/>
            <person name="Rombauts S."/>
            <person name="Rushton P."/>
            <person name="Sanderfoot A."/>
            <person name="Schween G."/>
            <person name="Shiu S.-H."/>
            <person name="Stueber K."/>
            <person name="Theodoulou F.L."/>
            <person name="Tu H."/>
            <person name="Van de Peer Y."/>
            <person name="Verrier P.J."/>
            <person name="Waters E."/>
            <person name="Wood A."/>
            <person name="Yang L."/>
            <person name="Cove D."/>
            <person name="Cuming A."/>
            <person name="Hasebe M."/>
            <person name="Lucas S."/>
            <person name="Mishler D.B."/>
            <person name="Reski R."/>
            <person name="Grigoriev I."/>
            <person name="Quatrano R.S."/>
            <person name="Boore J.L."/>
        </authorList>
    </citation>
    <scope>NUCLEOTIDE SEQUENCE [LARGE SCALE GENOMIC DNA]</scope>
    <source>
        <strain evidence="2 3">cv. Gransden 2004</strain>
    </source>
</reference>
<dbReference type="Gramene" id="Pp3c13_22790V3.1">
    <property type="protein sequence ID" value="PAC:32931594.CDS.1"/>
    <property type="gene ID" value="Pp3c13_22790"/>
</dbReference>
<accession>A0A2K1JMY7</accession>
<dbReference type="AlphaFoldDB" id="A0A2K1JMY7"/>
<dbReference type="EnsemblPlants" id="Pp3c13_22790V3.1">
    <property type="protein sequence ID" value="PAC:32931594.CDS.1"/>
    <property type="gene ID" value="Pp3c13_22790"/>
</dbReference>
<dbReference type="EMBL" id="ABEU02000013">
    <property type="protein sequence ID" value="PNR42904.1"/>
    <property type="molecule type" value="Genomic_DNA"/>
</dbReference>
<evidence type="ECO:0000313" key="3">
    <source>
        <dbReference type="Proteomes" id="UP000006727"/>
    </source>
</evidence>
<sequence length="67" mass="7752">MCSYSNFFRPFNHVSLTPSCSTTTKLASSSKDRFTARLEVTLHIRISSATIYLRPRLQRSCRFVAHR</sequence>
<keyword evidence="3" id="KW-1185">Reference proteome</keyword>
<proteinExistence type="predicted"/>